<keyword evidence="25" id="KW-1185">Reference proteome</keyword>
<comment type="function">
    <text evidence="19">Escort protein required for cholesterol as well as lipid homeostasis. Regulates export of the SCAP-SREBP complex from the endoplasmic reticulum to the Golgi upon low cholesterol, thereby regulating the processing of sterol regulatory element-binding proteins (SREBPs) SREBF1/SREBP1 and SREBF2/SREBP2. At high sterol concentrations, formation of a ternary complex with INSIG (INSIG1 or INSIG2) leads to mask the ER export signal in SCAP, promoting retention of the complex in the endoplasmic reticulum. Low sterol concentrations trigger release of INSIG, a conformational change in the SSD domain of SCAP, unmasking of the ER export signal, promoting recruitment into COPII-coated vesicles and transport of the SCAP-SREBP to the Golgi: in the Golgi, SREBPs are then processed, releasing the transcription factor fragment of SREBPs from the membrane, its import into the nucleus and up-regulation of LDLR, INSIG1 and the mevalonate pathway. Binds cholesterol via its SSD domain.</text>
</comment>
<dbReference type="PROSITE" id="PS50156">
    <property type="entry name" value="SSD"/>
    <property type="match status" value="1"/>
</dbReference>
<sequence length="1546" mass="169005">MSLHTQNRTAGAYGPTGLAAEAEAQNANRAAHLASPPPSSLSPSVLVASNHAPEGNGCAPSPLAPSSTTEPGSANTPAHPVHETKLSRPAYTRHLFYRLGKHAAAHALTYLLASIVGMFLLTYPALHALLVQQRLQQLDQGRFWQAPMLPRTVTDQLHERTGSDGVLHIQQVFVRHVDRSRKADALRGPIWALAQQLVPALERTVAGSASDAMEVVAKTVTLVARGKADAPALSTQLLQNDTVDNSGYCLAPGSGRPRCFVMSPWTSWSTMDTHASSPAATVAPFLRADARREWTQLVHRLSWPSTDAQLSTGSISGVLYDWRHGRVRGADAVVLSYFWLGSAGTRESALPETTVIMPGSDAVPGVRRLTVQLANEPAQRMNVQVDRGLYDMPIAWIPIILALVIVFFSASHSLGSVELVKSQHGIGFAAVLTVVFSMTMSYGASAILGIVYEAVPGQEIYITLLMAVCIENMFVVTNAVVSTSMDLPVSERVGRGLRAVAVPLMLGLLLQLLMLLGGYLLGDSVLRKFCILGMFTVCFSFVQQLVFLVPILCIDIRRLELSDLHDRRVVHQIRRFPPSPHASTNGHYMPAGHAPHNGGGAHARESDLGESRVQVFGISVLQHHTLSIFCVAASIVCVSIFYPATTAQMPVVGQRSYSFWQQPIATYLPWPLQAPPSHETAFDLQLEPAVAVLVELDTTKYDQTPGRESTNALPAGASWYATFMDGWGRSSSEATLVDQSMHVDRDSDADKDDDDDDDDDDEDYGDQDEEDGEEDKSTGRWTLPSFSGVSSTAMIVKLSLWLVAAWYILQTTRFLRQLAVRHRWRWLSQWTQRGRRQQHRRRQSRDHTNAARAIGLRRSTSLSPVRIEWLTGRSAHENEVNQLDVNAYGTVVSACVDGHVQLWRSDCIDPVLLTASPGDFDGLGVADDLLCVCVLADPDDAWVAAGYEDGSVRVWRVSDARLLHLLADDGGLGPGTDPSNPGAKSSPMPMAEAFALLLDPATQSHLIVVHRDGMLRRWNLVTGVCEQVWHHTPVQDRANDALRQPMPRRCWLTAVYVSSAGDHLFTADATGVVMAWQLTMNMRSPLSSSLSSAPSSPSLSRHFMHMSSLTLATGSTVPHDIDDEDVVCAYVVEMPSPVLSLTSCCSQHCQLMLAGCADGTVHIWQASDGQRLLSLEPGASEAAPVTRLWISRLPGPRAGDLSIAVTAVRTGLAATVWRVEHADTCQCEVHRNVHAWRARGDSKTGAAQSSKDRPSLLLEPQPQPQPPELTAVHMASEPLLAGQAGFFAGPAELVSVRKADTAGNRYRSISDWELSIATLDRCLPSGMDSLQATVSQTHGTAHERPRVESAHDVAAQAINAPRLHTVETIPLALDADDNSYNRGNTPTANGRHSNRSTFSWWHTTSARFFGTSNMRWRTRTTAAPGSSVMSAQSRQQQQQQQDTRDGIELLQWQSAPDAASALPFSRIHCMVTVEPFVVLACGNRILRLLVTRHQMYSRAMTNEHEDERHDSRPIRSFLDHNTSEADDCSEERIEESDDEKEPCKVG</sequence>
<dbReference type="PROSITE" id="PS50082">
    <property type="entry name" value="WD_REPEATS_2"/>
    <property type="match status" value="1"/>
</dbReference>
<evidence type="ECO:0000256" key="13">
    <source>
        <dbReference type="ARBA" id="ARBA00023098"/>
    </source>
</evidence>
<evidence type="ECO:0000256" key="4">
    <source>
        <dbReference type="ARBA" id="ARBA00007410"/>
    </source>
</evidence>
<evidence type="ECO:0000256" key="2">
    <source>
        <dbReference type="ARBA" id="ARBA00004557"/>
    </source>
</evidence>
<feature type="repeat" description="WD" evidence="20">
    <location>
        <begin position="937"/>
        <end position="965"/>
    </location>
</feature>
<keyword evidence="13" id="KW-0443">Lipid metabolism</keyword>
<feature type="transmembrane region" description="Helical" evidence="22">
    <location>
        <begin position="394"/>
        <end position="414"/>
    </location>
</feature>
<evidence type="ECO:0000256" key="21">
    <source>
        <dbReference type="SAM" id="MobiDB-lite"/>
    </source>
</evidence>
<feature type="region of interest" description="Disordered" evidence="21">
    <location>
        <begin position="1421"/>
        <end position="1444"/>
    </location>
</feature>
<evidence type="ECO:0000256" key="11">
    <source>
        <dbReference type="ARBA" id="ARBA00022989"/>
    </source>
</evidence>
<feature type="compositionally biased region" description="Acidic residues" evidence="21">
    <location>
        <begin position="1524"/>
        <end position="1540"/>
    </location>
</feature>
<dbReference type="InterPro" id="IPR030225">
    <property type="entry name" value="SCAP"/>
</dbReference>
<dbReference type="GO" id="GO:0005789">
    <property type="term" value="C:endoplasmic reticulum membrane"/>
    <property type="evidence" value="ECO:0007669"/>
    <property type="project" value="UniProtKB-SubCell"/>
</dbReference>
<evidence type="ECO:0000256" key="19">
    <source>
        <dbReference type="ARBA" id="ARBA00045958"/>
    </source>
</evidence>
<keyword evidence="7 20" id="KW-0853">WD repeat</keyword>
<dbReference type="EMBL" id="KZ992547">
    <property type="protein sequence ID" value="RKP09036.1"/>
    <property type="molecule type" value="Genomic_DNA"/>
</dbReference>
<dbReference type="GO" id="GO:0008203">
    <property type="term" value="P:cholesterol metabolic process"/>
    <property type="evidence" value="ECO:0007669"/>
    <property type="project" value="UniProtKB-KW"/>
</dbReference>
<comment type="similarity">
    <text evidence="4">Belongs to the WD repeat SCAP family.</text>
</comment>
<feature type="region of interest" description="Disordered" evidence="21">
    <location>
        <begin position="740"/>
        <end position="783"/>
    </location>
</feature>
<feature type="compositionally biased region" description="Polar residues" evidence="21">
    <location>
        <begin position="1421"/>
        <end position="1434"/>
    </location>
</feature>
<reference evidence="25" key="1">
    <citation type="journal article" date="2018" name="Nat. Microbiol.">
        <title>Leveraging single-cell genomics to expand the fungal tree of life.</title>
        <authorList>
            <person name="Ahrendt S.R."/>
            <person name="Quandt C.A."/>
            <person name="Ciobanu D."/>
            <person name="Clum A."/>
            <person name="Salamov A."/>
            <person name="Andreopoulos B."/>
            <person name="Cheng J.F."/>
            <person name="Woyke T."/>
            <person name="Pelin A."/>
            <person name="Henrissat B."/>
            <person name="Reynolds N.K."/>
            <person name="Benny G.L."/>
            <person name="Smith M.E."/>
            <person name="James T.Y."/>
            <person name="Grigoriev I.V."/>
        </authorList>
    </citation>
    <scope>NUCLEOTIDE SEQUENCE [LARGE SCALE GENOMIC DNA]</scope>
    <source>
        <strain evidence="25">RSA 1356</strain>
    </source>
</reference>
<feature type="region of interest" description="Disordered" evidence="21">
    <location>
        <begin position="1238"/>
        <end position="1267"/>
    </location>
</feature>
<dbReference type="InterPro" id="IPR000731">
    <property type="entry name" value="SSD"/>
</dbReference>
<dbReference type="InterPro" id="IPR001680">
    <property type="entry name" value="WD40_rpt"/>
</dbReference>
<evidence type="ECO:0000259" key="23">
    <source>
        <dbReference type="PROSITE" id="PS50156"/>
    </source>
</evidence>
<keyword evidence="18" id="KW-0753">Steroid metabolism</keyword>
<dbReference type="SMART" id="SM00320">
    <property type="entry name" value="WD40"/>
    <property type="match status" value="4"/>
</dbReference>
<feature type="domain" description="SSD" evidence="23">
    <location>
        <begin position="395"/>
        <end position="554"/>
    </location>
</feature>
<feature type="compositionally biased region" description="Acidic residues" evidence="21">
    <location>
        <begin position="749"/>
        <end position="774"/>
    </location>
</feature>
<evidence type="ECO:0000256" key="7">
    <source>
        <dbReference type="ARBA" id="ARBA00022574"/>
    </source>
</evidence>
<dbReference type="SUPFAM" id="SSF50978">
    <property type="entry name" value="WD40 repeat-like"/>
    <property type="match status" value="1"/>
</dbReference>
<keyword evidence="6" id="KW-0153">Cholesterol metabolism</keyword>
<evidence type="ECO:0000256" key="15">
    <source>
        <dbReference type="ARBA" id="ARBA00023136"/>
    </source>
</evidence>
<dbReference type="Pfam" id="PF00400">
    <property type="entry name" value="WD40"/>
    <property type="match status" value="3"/>
</dbReference>
<dbReference type="GO" id="GO:0000139">
    <property type="term" value="C:Golgi membrane"/>
    <property type="evidence" value="ECO:0007669"/>
    <property type="project" value="UniProtKB-SubCell"/>
</dbReference>
<dbReference type="SUPFAM" id="SSF82866">
    <property type="entry name" value="Multidrug efflux transporter AcrB transmembrane domain"/>
    <property type="match status" value="1"/>
</dbReference>
<feature type="transmembrane region" description="Helical" evidence="22">
    <location>
        <begin position="460"/>
        <end position="481"/>
    </location>
</feature>
<evidence type="ECO:0000256" key="10">
    <source>
        <dbReference type="ARBA" id="ARBA00022824"/>
    </source>
</evidence>
<dbReference type="GO" id="GO:0032933">
    <property type="term" value="P:SREBP signaling pathway"/>
    <property type="evidence" value="ECO:0007669"/>
    <property type="project" value="InterPro"/>
</dbReference>
<dbReference type="STRING" id="78915.A0A4P9XSF2"/>
<feature type="transmembrane region" description="Helical" evidence="22">
    <location>
        <begin position="626"/>
        <end position="645"/>
    </location>
</feature>
<dbReference type="InterPro" id="IPR015943">
    <property type="entry name" value="WD40/YVTN_repeat-like_dom_sf"/>
</dbReference>
<evidence type="ECO:0000256" key="3">
    <source>
        <dbReference type="ARBA" id="ARBA00004653"/>
    </source>
</evidence>
<dbReference type="Gene3D" id="2.130.10.10">
    <property type="entry name" value="YVTN repeat-like/Quinoprotein amine dehydrogenase"/>
    <property type="match status" value="2"/>
</dbReference>
<keyword evidence="10" id="KW-0256">Endoplasmic reticulum</keyword>
<feature type="compositionally biased region" description="Basic and acidic residues" evidence="21">
    <location>
        <begin position="1501"/>
        <end position="1523"/>
    </location>
</feature>
<dbReference type="GO" id="GO:0032936">
    <property type="term" value="C:SREBP-SCAP complex"/>
    <property type="evidence" value="ECO:0007669"/>
    <property type="project" value="TreeGrafter"/>
</dbReference>
<dbReference type="PANTHER" id="PTHR46378:SF1">
    <property type="entry name" value="STEROL REGULATORY ELEMENT-BINDING PROTEIN CLEAVAGE-ACTIVATING PROTEIN"/>
    <property type="match status" value="1"/>
</dbReference>
<protein>
    <recommendedName>
        <fullName evidence="5">Sterol regulatory element-binding protein cleavage-activating protein</fullName>
    </recommendedName>
</protein>
<dbReference type="OrthoDB" id="6510177at2759"/>
<evidence type="ECO:0000313" key="25">
    <source>
        <dbReference type="Proteomes" id="UP000271241"/>
    </source>
</evidence>
<feature type="compositionally biased region" description="Polar residues" evidence="21">
    <location>
        <begin position="64"/>
        <end position="76"/>
    </location>
</feature>
<feature type="transmembrane region" description="Helical" evidence="22">
    <location>
        <begin position="501"/>
        <end position="522"/>
    </location>
</feature>
<keyword evidence="16" id="KW-1207">Sterol metabolism</keyword>
<dbReference type="GO" id="GO:0045540">
    <property type="term" value="P:regulation of cholesterol biosynthetic process"/>
    <property type="evidence" value="ECO:0007669"/>
    <property type="project" value="TreeGrafter"/>
</dbReference>
<evidence type="ECO:0000313" key="24">
    <source>
        <dbReference type="EMBL" id="RKP09036.1"/>
    </source>
</evidence>
<name>A0A4P9XSF2_9FUNG</name>
<dbReference type="PANTHER" id="PTHR46378">
    <property type="entry name" value="STEROL REGULATORY ELEMENT-BINDING PROTEIN CLEAVAGE-ACTIVATING PROTEIN"/>
    <property type="match status" value="1"/>
</dbReference>
<dbReference type="GO" id="GO:0012507">
    <property type="term" value="C:ER to Golgi transport vesicle membrane"/>
    <property type="evidence" value="ECO:0007669"/>
    <property type="project" value="UniProtKB-SubCell"/>
</dbReference>
<keyword evidence="8 22" id="KW-0812">Transmembrane</keyword>
<feature type="transmembrane region" description="Helical" evidence="22">
    <location>
        <begin position="529"/>
        <end position="552"/>
    </location>
</feature>
<feature type="region of interest" description="Disordered" evidence="21">
    <location>
        <begin position="1501"/>
        <end position="1546"/>
    </location>
</feature>
<dbReference type="GO" id="GO:0032934">
    <property type="term" value="F:sterol binding"/>
    <property type="evidence" value="ECO:0007669"/>
    <property type="project" value="InterPro"/>
</dbReference>
<keyword evidence="15 22" id="KW-0472">Membrane</keyword>
<feature type="transmembrane region" description="Helical" evidence="22">
    <location>
        <begin position="426"/>
        <end position="448"/>
    </location>
</feature>
<organism evidence="24 25">
    <name type="scientific">Thamnocephalis sphaerospora</name>
    <dbReference type="NCBI Taxonomy" id="78915"/>
    <lineage>
        <taxon>Eukaryota</taxon>
        <taxon>Fungi</taxon>
        <taxon>Fungi incertae sedis</taxon>
        <taxon>Zoopagomycota</taxon>
        <taxon>Zoopagomycotina</taxon>
        <taxon>Zoopagomycetes</taxon>
        <taxon>Zoopagales</taxon>
        <taxon>Sigmoideomycetaceae</taxon>
        <taxon>Thamnocephalis</taxon>
    </lineage>
</organism>
<evidence type="ECO:0000256" key="18">
    <source>
        <dbReference type="ARBA" id="ARBA00023221"/>
    </source>
</evidence>
<evidence type="ECO:0000256" key="22">
    <source>
        <dbReference type="SAM" id="Phobius"/>
    </source>
</evidence>
<dbReference type="InterPro" id="IPR053958">
    <property type="entry name" value="HMGCR/SNAP/NPC1-like_SSD"/>
</dbReference>
<proteinExistence type="inferred from homology"/>
<comment type="subcellular location">
    <subcellularLocation>
        <location evidence="2">Cytoplasmic vesicle</location>
        <location evidence="2">COPII-coated vesicle membrane</location>
        <topology evidence="2">Multi-pass membrane protein</topology>
    </subcellularLocation>
    <subcellularLocation>
        <location evidence="1">Endoplasmic reticulum membrane</location>
        <topology evidence="1">Multi-pass membrane protein</topology>
    </subcellularLocation>
    <subcellularLocation>
        <location evidence="3">Golgi apparatus membrane</location>
        <topology evidence="3">Multi-pass membrane protein</topology>
    </subcellularLocation>
</comment>
<evidence type="ECO:0000256" key="8">
    <source>
        <dbReference type="ARBA" id="ARBA00022692"/>
    </source>
</evidence>
<keyword evidence="17" id="KW-0325">Glycoprotein</keyword>
<evidence type="ECO:0000256" key="1">
    <source>
        <dbReference type="ARBA" id="ARBA00004477"/>
    </source>
</evidence>
<evidence type="ECO:0000256" key="20">
    <source>
        <dbReference type="PROSITE-ProRule" id="PRU00221"/>
    </source>
</evidence>
<keyword evidence="11 22" id="KW-1133">Transmembrane helix</keyword>
<dbReference type="Proteomes" id="UP000271241">
    <property type="component" value="Unassembled WGS sequence"/>
</dbReference>
<accession>A0A4P9XSF2</accession>
<evidence type="ECO:0000256" key="6">
    <source>
        <dbReference type="ARBA" id="ARBA00022548"/>
    </source>
</evidence>
<evidence type="ECO:0000256" key="17">
    <source>
        <dbReference type="ARBA" id="ARBA00023180"/>
    </source>
</evidence>
<evidence type="ECO:0000256" key="5">
    <source>
        <dbReference type="ARBA" id="ARBA00019541"/>
    </source>
</evidence>
<dbReference type="InterPro" id="IPR036322">
    <property type="entry name" value="WD40_repeat_dom_sf"/>
</dbReference>
<keyword evidence="9" id="KW-0677">Repeat</keyword>
<gene>
    <name evidence="24" type="ORF">THASP1DRAFT_29165</name>
</gene>
<dbReference type="Pfam" id="PF12349">
    <property type="entry name" value="Sterol-sensing"/>
    <property type="match status" value="1"/>
</dbReference>
<evidence type="ECO:0000256" key="9">
    <source>
        <dbReference type="ARBA" id="ARBA00022737"/>
    </source>
</evidence>
<evidence type="ECO:0000256" key="12">
    <source>
        <dbReference type="ARBA" id="ARBA00023034"/>
    </source>
</evidence>
<keyword evidence="14" id="KW-0446">Lipid-binding</keyword>
<feature type="region of interest" description="Disordered" evidence="21">
    <location>
        <begin position="28"/>
        <end position="85"/>
    </location>
</feature>
<evidence type="ECO:0000256" key="16">
    <source>
        <dbReference type="ARBA" id="ARBA00023166"/>
    </source>
</evidence>
<feature type="transmembrane region" description="Helical" evidence="22">
    <location>
        <begin position="103"/>
        <end position="126"/>
    </location>
</feature>
<keyword evidence="12" id="KW-0333">Golgi apparatus</keyword>
<evidence type="ECO:0000256" key="14">
    <source>
        <dbReference type="ARBA" id="ARBA00023121"/>
    </source>
</evidence>